<gene>
    <name evidence="2" type="ORF">PAC_10172</name>
</gene>
<dbReference type="PANTHER" id="PTHR35605:SF1">
    <property type="entry name" value="ECP2 EFFECTOR PROTEIN DOMAIN-CONTAINING PROTEIN-RELATED"/>
    <property type="match status" value="1"/>
</dbReference>
<dbReference type="EMBL" id="FJOG01000015">
    <property type="protein sequence ID" value="CZR60276.1"/>
    <property type="molecule type" value="Genomic_DNA"/>
</dbReference>
<evidence type="ECO:0000256" key="1">
    <source>
        <dbReference type="SAM" id="SignalP"/>
    </source>
</evidence>
<proteinExistence type="predicted"/>
<feature type="signal peptide" evidence="1">
    <location>
        <begin position="1"/>
        <end position="24"/>
    </location>
</feature>
<accession>A0A1L7X5H0</accession>
<keyword evidence="3" id="KW-1185">Reference proteome</keyword>
<organism evidence="2 3">
    <name type="scientific">Phialocephala subalpina</name>
    <dbReference type="NCBI Taxonomy" id="576137"/>
    <lineage>
        <taxon>Eukaryota</taxon>
        <taxon>Fungi</taxon>
        <taxon>Dikarya</taxon>
        <taxon>Ascomycota</taxon>
        <taxon>Pezizomycotina</taxon>
        <taxon>Leotiomycetes</taxon>
        <taxon>Helotiales</taxon>
        <taxon>Mollisiaceae</taxon>
        <taxon>Phialocephala</taxon>
        <taxon>Phialocephala fortinii species complex</taxon>
    </lineage>
</organism>
<dbReference type="PANTHER" id="PTHR35605">
    <property type="entry name" value="ECP2 EFFECTOR PROTEIN DOMAIN-CONTAINING PROTEIN-RELATED"/>
    <property type="match status" value="1"/>
</dbReference>
<dbReference type="Proteomes" id="UP000184330">
    <property type="component" value="Unassembled WGS sequence"/>
</dbReference>
<feature type="chain" id="PRO_5012950694" evidence="1">
    <location>
        <begin position="25"/>
        <end position="223"/>
    </location>
</feature>
<evidence type="ECO:0000313" key="2">
    <source>
        <dbReference type="EMBL" id="CZR60276.1"/>
    </source>
</evidence>
<keyword evidence="1" id="KW-0732">Signal</keyword>
<dbReference type="AlphaFoldDB" id="A0A1L7X5H0"/>
<sequence length="223" mass="23889">MTHNTIMKLFAFLLTFLPLILVSGLAIGSESTIEVPEGYTISGAMGFKGTLHGVEVELSGTIEEMYANFTSQYPEVVANAKANANPTAAYLPTSNVGLAQLESRNPSPRGDHYCCPINGQPNWLPAEVAVLVDGINYLNNFQGVCNTGGGPGNCVRVSCSYSAAIYLCNDNEGDLVISCKDVAFYAGQIINYCRVIWGHNTPMSCGQIFDNANYNVIVHMAGC</sequence>
<evidence type="ECO:0000313" key="3">
    <source>
        <dbReference type="Proteomes" id="UP000184330"/>
    </source>
</evidence>
<dbReference type="STRING" id="576137.A0A1L7X5H0"/>
<protein>
    <submittedName>
        <fullName evidence="2">Uncharacterized protein</fullName>
    </submittedName>
</protein>
<reference evidence="2 3" key="1">
    <citation type="submission" date="2016-03" db="EMBL/GenBank/DDBJ databases">
        <authorList>
            <person name="Ploux O."/>
        </authorList>
    </citation>
    <scope>NUCLEOTIDE SEQUENCE [LARGE SCALE GENOMIC DNA]</scope>
    <source>
        <strain evidence="2 3">UAMH 11012</strain>
    </source>
</reference>
<name>A0A1L7X5H0_9HELO</name>
<dbReference type="OrthoDB" id="3552888at2759"/>